<sequence length="130" mass="15101">GEGLYSTVGGDSTEVFPLPKIMANLNIYLHGINFGGNLDWQIGIDNHWKSDYFAPDYRVSTNQFFIQDRFNVEAFLISDFYVNVKLGHAFVFFKLNNLIDVFTQETYFAAPNYVGKRSLVDFGFYWMFFD</sequence>
<gene>
    <name evidence="1" type="ORF">MNBD_BACTEROID06-220</name>
</gene>
<proteinExistence type="predicted"/>
<reference evidence="1" key="1">
    <citation type="submission" date="2018-06" db="EMBL/GenBank/DDBJ databases">
        <authorList>
            <person name="Zhirakovskaya E."/>
        </authorList>
    </citation>
    <scope>NUCLEOTIDE SEQUENCE</scope>
</reference>
<dbReference type="Pfam" id="PF14121">
    <property type="entry name" value="Porin_10"/>
    <property type="match status" value="1"/>
</dbReference>
<organism evidence="1">
    <name type="scientific">hydrothermal vent metagenome</name>
    <dbReference type="NCBI Taxonomy" id="652676"/>
    <lineage>
        <taxon>unclassified sequences</taxon>
        <taxon>metagenomes</taxon>
        <taxon>ecological metagenomes</taxon>
    </lineage>
</organism>
<feature type="non-terminal residue" evidence="1">
    <location>
        <position position="1"/>
    </location>
</feature>
<evidence type="ECO:0000313" key="1">
    <source>
        <dbReference type="EMBL" id="VAW29614.1"/>
    </source>
</evidence>
<dbReference type="InterPro" id="IPR025631">
    <property type="entry name" value="Porin_10"/>
</dbReference>
<dbReference type="AlphaFoldDB" id="A0A3B0VCS0"/>
<dbReference type="EMBL" id="UOES01000601">
    <property type="protein sequence ID" value="VAW29614.1"/>
    <property type="molecule type" value="Genomic_DNA"/>
</dbReference>
<name>A0A3B0VCS0_9ZZZZ</name>
<protein>
    <recommendedName>
        <fullName evidence="2">TonB-dependent receptor</fullName>
    </recommendedName>
</protein>
<accession>A0A3B0VCS0</accession>
<evidence type="ECO:0008006" key="2">
    <source>
        <dbReference type="Google" id="ProtNLM"/>
    </source>
</evidence>